<comment type="caution">
    <text evidence="1">The sequence shown here is derived from an EMBL/GenBank/DDBJ whole genome shotgun (WGS) entry which is preliminary data.</text>
</comment>
<protein>
    <recommendedName>
        <fullName evidence="3">Translation initiation factor IF-2 N-terminal domain-containing protein</fullName>
    </recommendedName>
</protein>
<name>A0A4Y3WVV2_9PSEU</name>
<accession>A0A4Y3WVV2</accession>
<organism evidence="1 2">
    <name type="scientific">Pseudonocardia hydrocarbonoxydans</name>
    <dbReference type="NCBI Taxonomy" id="76726"/>
    <lineage>
        <taxon>Bacteria</taxon>
        <taxon>Bacillati</taxon>
        <taxon>Actinomycetota</taxon>
        <taxon>Actinomycetes</taxon>
        <taxon>Pseudonocardiales</taxon>
        <taxon>Pseudonocardiaceae</taxon>
        <taxon>Pseudonocardia</taxon>
    </lineage>
</organism>
<gene>
    <name evidence="1" type="ORF">PHY01_41420</name>
</gene>
<dbReference type="Proteomes" id="UP000320338">
    <property type="component" value="Unassembled WGS sequence"/>
</dbReference>
<dbReference type="EMBL" id="BJNG01000037">
    <property type="protein sequence ID" value="GEC21859.1"/>
    <property type="molecule type" value="Genomic_DNA"/>
</dbReference>
<sequence length="64" mass="7099">MEIEKEDRVPLWHLARNTGMPKRELLPLLAEIGMTVEADLTTGDVYASRSEFGDLLRSVAEGAV</sequence>
<dbReference type="RefSeq" id="WP_141280817.1">
    <property type="nucleotide sequence ID" value="NZ_BAAARZ010000006.1"/>
</dbReference>
<dbReference type="AlphaFoldDB" id="A0A4Y3WVV2"/>
<reference evidence="1 2" key="1">
    <citation type="submission" date="2019-06" db="EMBL/GenBank/DDBJ databases">
        <title>Whole genome shotgun sequence of Pseudonocardia hydrocarbonoxydans NBRC 14498.</title>
        <authorList>
            <person name="Hosoyama A."/>
            <person name="Uohara A."/>
            <person name="Ohji S."/>
            <person name="Ichikawa N."/>
        </authorList>
    </citation>
    <scope>NUCLEOTIDE SEQUENCE [LARGE SCALE GENOMIC DNA]</scope>
    <source>
        <strain evidence="1 2">NBRC 14498</strain>
    </source>
</reference>
<keyword evidence="2" id="KW-1185">Reference proteome</keyword>
<evidence type="ECO:0008006" key="3">
    <source>
        <dbReference type="Google" id="ProtNLM"/>
    </source>
</evidence>
<evidence type="ECO:0000313" key="1">
    <source>
        <dbReference type="EMBL" id="GEC21859.1"/>
    </source>
</evidence>
<evidence type="ECO:0000313" key="2">
    <source>
        <dbReference type="Proteomes" id="UP000320338"/>
    </source>
</evidence>
<proteinExistence type="predicted"/>